<organism evidence="1">
    <name type="scientific">hydrothermal vent metagenome</name>
    <dbReference type="NCBI Taxonomy" id="652676"/>
    <lineage>
        <taxon>unclassified sequences</taxon>
        <taxon>metagenomes</taxon>
        <taxon>ecological metagenomes</taxon>
    </lineage>
</organism>
<gene>
    <name evidence="1" type="ORF">MNBD_BACTEROID06-479</name>
</gene>
<proteinExistence type="predicted"/>
<evidence type="ECO:0000313" key="1">
    <source>
        <dbReference type="EMBL" id="VAW27173.1"/>
    </source>
</evidence>
<sequence>MNMAAFYAKHKKTGFYLREKIIFSGSEKKTFLYTIDETNTLRMSLNIPFTNGIKIEPICPDNNL</sequence>
<dbReference type="AlphaFoldDB" id="A0A3B0UFQ2"/>
<name>A0A3B0UFQ2_9ZZZZ</name>
<reference evidence="1" key="1">
    <citation type="submission" date="2018-06" db="EMBL/GenBank/DDBJ databases">
        <authorList>
            <person name="Zhirakovskaya E."/>
        </authorList>
    </citation>
    <scope>NUCLEOTIDE SEQUENCE</scope>
</reference>
<accession>A0A3B0UFQ2</accession>
<dbReference type="EMBL" id="UOES01000190">
    <property type="protein sequence ID" value="VAW27173.1"/>
    <property type="molecule type" value="Genomic_DNA"/>
</dbReference>
<protein>
    <submittedName>
        <fullName evidence="1">Uncharacterized protein</fullName>
    </submittedName>
</protein>